<dbReference type="InterPro" id="IPR005616">
    <property type="entry name" value="CcmH/CycL/Ccl2/NrfF_N"/>
</dbReference>
<dbReference type="CDD" id="cd16378">
    <property type="entry name" value="CcmH_N"/>
    <property type="match status" value="1"/>
</dbReference>
<protein>
    <recommendedName>
        <fullName evidence="7">Cytochrome c-type biogenesis protein</fullName>
    </recommendedName>
</protein>
<dbReference type="PANTHER" id="PTHR47870">
    <property type="entry name" value="CYTOCHROME C-TYPE BIOGENESIS PROTEIN CCMH"/>
    <property type="match status" value="1"/>
</dbReference>
<dbReference type="GO" id="GO:0017004">
    <property type="term" value="P:cytochrome complex assembly"/>
    <property type="evidence" value="ECO:0007669"/>
    <property type="project" value="UniProtKB-KW"/>
</dbReference>
<dbReference type="Pfam" id="PF03918">
    <property type="entry name" value="CcmH"/>
    <property type="match status" value="1"/>
</dbReference>
<dbReference type="GO" id="GO:0005886">
    <property type="term" value="C:plasma membrane"/>
    <property type="evidence" value="ECO:0007669"/>
    <property type="project" value="TreeGrafter"/>
</dbReference>
<name>A0A5J6MPZ6_9PROT</name>
<evidence type="ECO:0000256" key="4">
    <source>
        <dbReference type="ARBA" id="ARBA00022729"/>
    </source>
</evidence>
<dbReference type="PANTHER" id="PTHR47870:SF1">
    <property type="entry name" value="CYTOCHROME C-TYPE BIOGENESIS PROTEIN CCMH"/>
    <property type="match status" value="1"/>
</dbReference>
<organism evidence="9 10">
    <name type="scientific">Hypericibacter terrae</name>
    <dbReference type="NCBI Taxonomy" id="2602015"/>
    <lineage>
        <taxon>Bacteria</taxon>
        <taxon>Pseudomonadati</taxon>
        <taxon>Pseudomonadota</taxon>
        <taxon>Alphaproteobacteria</taxon>
        <taxon>Rhodospirillales</taxon>
        <taxon>Dongiaceae</taxon>
        <taxon>Hypericibacter</taxon>
    </lineage>
</organism>
<gene>
    <name evidence="9" type="ORF">FRZ44_50370</name>
</gene>
<dbReference type="Proteomes" id="UP000326202">
    <property type="component" value="Chromosome"/>
</dbReference>
<keyword evidence="5" id="KW-0201">Cytochrome c-type biogenesis</keyword>
<keyword evidence="7" id="KW-0472">Membrane</keyword>
<dbReference type="RefSeq" id="WP_151179761.1">
    <property type="nucleotide sequence ID" value="NZ_CP042906.1"/>
</dbReference>
<dbReference type="InterPro" id="IPR051263">
    <property type="entry name" value="C-type_cytochrome_biogenesis"/>
</dbReference>
<feature type="chain" id="PRO_5023965719" description="Cytochrome c-type biogenesis protein" evidence="7">
    <location>
        <begin position="26"/>
        <end position="169"/>
    </location>
</feature>
<dbReference type="AlphaFoldDB" id="A0A5J6MPZ6"/>
<keyword evidence="10" id="KW-1185">Reference proteome</keyword>
<dbReference type="KEGG" id="htq:FRZ44_50370"/>
<evidence type="ECO:0000256" key="5">
    <source>
        <dbReference type="ARBA" id="ARBA00022748"/>
    </source>
</evidence>
<feature type="transmembrane region" description="Helical" evidence="7">
    <location>
        <begin position="109"/>
        <end position="130"/>
    </location>
</feature>
<dbReference type="GO" id="GO:0046872">
    <property type="term" value="F:metal ion binding"/>
    <property type="evidence" value="ECO:0007669"/>
    <property type="project" value="UniProtKB-KW"/>
</dbReference>
<comment type="function">
    <text evidence="7">Possible subunit of a heme lyase.</text>
</comment>
<keyword evidence="2 7" id="KW-0349">Heme</keyword>
<keyword evidence="7" id="KW-0812">Transmembrane</keyword>
<keyword evidence="7" id="KW-1133">Transmembrane helix</keyword>
<feature type="signal peptide" evidence="7">
    <location>
        <begin position="1"/>
        <end position="25"/>
    </location>
</feature>
<keyword evidence="3 7" id="KW-0479">Metal-binding</keyword>
<feature type="domain" description="CcmH/CycL/Ccl2/NrfF N-terminal" evidence="8">
    <location>
        <begin position="14"/>
        <end position="154"/>
    </location>
</feature>
<reference evidence="9 10" key="1">
    <citation type="submission" date="2019-08" db="EMBL/GenBank/DDBJ databases">
        <title>Hyperibacter terrae gen. nov., sp. nov. and Hyperibacter viscosus sp. nov., two new members in the family Rhodospirillaceae isolated from the rhizosphere of Hypericum perforatum.</title>
        <authorList>
            <person name="Noviana Z."/>
        </authorList>
    </citation>
    <scope>NUCLEOTIDE SEQUENCE [LARGE SCALE GENOMIC DNA]</scope>
    <source>
        <strain evidence="9 10">R5913</strain>
    </source>
</reference>
<evidence type="ECO:0000313" key="10">
    <source>
        <dbReference type="Proteomes" id="UP000326202"/>
    </source>
</evidence>
<keyword evidence="4 7" id="KW-0732">Signal</keyword>
<dbReference type="OrthoDB" id="9804975at2"/>
<proteinExistence type="inferred from homology"/>
<accession>A0A5J6MPZ6</accession>
<evidence type="ECO:0000313" key="9">
    <source>
        <dbReference type="EMBL" id="QEX19722.1"/>
    </source>
</evidence>
<sequence length="169" mass="18568">MRRRIFPLGCLAVLLLWAMIGLAQAVEPGEMLADPALEARARTISRDIRCLVCQNQSIDDSQADLAHDLRVLIRERLTAGDSDAQVRAFLVARYGDFVLLEPPLKPKTYLLWFGPAAIFLLALLAIALYFRRRRSEAAPAALTPEEQAHLRALLARDGEEAAPPGGSAP</sequence>
<dbReference type="InterPro" id="IPR038297">
    <property type="entry name" value="CcmH/CycL/NrfF/Ccl2_sf"/>
</dbReference>
<evidence type="ECO:0000256" key="1">
    <source>
        <dbReference type="ARBA" id="ARBA00010342"/>
    </source>
</evidence>
<evidence type="ECO:0000256" key="3">
    <source>
        <dbReference type="ARBA" id="ARBA00022723"/>
    </source>
</evidence>
<dbReference type="Gene3D" id="1.10.8.640">
    <property type="entry name" value="Cytochrome C biogenesis protein"/>
    <property type="match status" value="1"/>
</dbReference>
<evidence type="ECO:0000256" key="2">
    <source>
        <dbReference type="ARBA" id="ARBA00022617"/>
    </source>
</evidence>
<evidence type="ECO:0000259" key="8">
    <source>
        <dbReference type="Pfam" id="PF03918"/>
    </source>
</evidence>
<keyword evidence="6 7" id="KW-0408">Iron</keyword>
<evidence type="ECO:0000256" key="7">
    <source>
        <dbReference type="RuleBase" id="RU364112"/>
    </source>
</evidence>
<evidence type="ECO:0000256" key="6">
    <source>
        <dbReference type="ARBA" id="ARBA00023004"/>
    </source>
</evidence>
<comment type="similarity">
    <text evidence="1 7">Belongs to the CcmH/CycL/Ccl2/NrfF family.</text>
</comment>
<dbReference type="EMBL" id="CP042906">
    <property type="protein sequence ID" value="QEX19722.1"/>
    <property type="molecule type" value="Genomic_DNA"/>
</dbReference>